<comment type="caution">
    <text evidence="2">The sequence shown here is derived from an EMBL/GenBank/DDBJ whole genome shotgun (WGS) entry which is preliminary data.</text>
</comment>
<dbReference type="SUPFAM" id="SSF109604">
    <property type="entry name" value="HD-domain/PDEase-like"/>
    <property type="match status" value="1"/>
</dbReference>
<evidence type="ECO:0000313" key="2">
    <source>
        <dbReference type="EMBL" id="RKJ96884.1"/>
    </source>
</evidence>
<dbReference type="EMBL" id="NKDB02000002">
    <property type="protein sequence ID" value="RKJ96884.1"/>
    <property type="molecule type" value="Genomic_DNA"/>
</dbReference>
<reference evidence="2 3" key="1">
    <citation type="submission" date="2018-09" db="EMBL/GenBank/DDBJ databases">
        <title>Genome comparison of Alicycliphilus sp. BQ1, a polyurethanolytic bacterium, with its closest phylogenetic relatives Alicycliphilus denitrificans BC and K601, unable to attack polyurethane.</title>
        <authorList>
            <person name="Loza-Tavera H."/>
            <person name="Lozano L."/>
            <person name="Cevallos M."/>
            <person name="Maya-Lucas O."/>
            <person name="Garcia-Mena J."/>
            <person name="Hernandez J."/>
        </authorList>
    </citation>
    <scope>NUCLEOTIDE SEQUENCE [LARGE SCALE GENOMIC DNA]</scope>
    <source>
        <strain evidence="2 3">BQ1</strain>
    </source>
</reference>
<dbReference type="Proteomes" id="UP000216225">
    <property type="component" value="Unassembled WGS sequence"/>
</dbReference>
<dbReference type="PANTHER" id="PTHR43155">
    <property type="entry name" value="CYCLIC DI-GMP PHOSPHODIESTERASE PA4108-RELATED"/>
    <property type="match status" value="1"/>
</dbReference>
<proteinExistence type="predicted"/>
<dbReference type="InterPro" id="IPR003607">
    <property type="entry name" value="HD/PDEase_dom"/>
</dbReference>
<dbReference type="RefSeq" id="WP_094438423.1">
    <property type="nucleotide sequence ID" value="NZ_CP181370.1"/>
</dbReference>
<accession>A0A420KCM2</accession>
<evidence type="ECO:0000259" key="1">
    <source>
        <dbReference type="PROSITE" id="PS51832"/>
    </source>
</evidence>
<dbReference type="AlphaFoldDB" id="A0A420KCM2"/>
<gene>
    <name evidence="2" type="ORF">CE154_012820</name>
</gene>
<dbReference type="CDD" id="cd00077">
    <property type="entry name" value="HDc"/>
    <property type="match status" value="1"/>
</dbReference>
<organism evidence="2 3">
    <name type="scientific">Alicycliphilus denitrificans</name>
    <dbReference type="NCBI Taxonomy" id="179636"/>
    <lineage>
        <taxon>Bacteria</taxon>
        <taxon>Pseudomonadati</taxon>
        <taxon>Pseudomonadota</taxon>
        <taxon>Betaproteobacteria</taxon>
        <taxon>Burkholderiales</taxon>
        <taxon>Comamonadaceae</taxon>
        <taxon>Alicycliphilus</taxon>
    </lineage>
</organism>
<dbReference type="GO" id="GO:0008081">
    <property type="term" value="F:phosphoric diester hydrolase activity"/>
    <property type="evidence" value="ECO:0007669"/>
    <property type="project" value="UniProtKB-ARBA"/>
</dbReference>
<dbReference type="Pfam" id="PF13487">
    <property type="entry name" value="HD_5"/>
    <property type="match status" value="1"/>
</dbReference>
<dbReference type="InterPro" id="IPR037522">
    <property type="entry name" value="HD_GYP_dom"/>
</dbReference>
<protein>
    <submittedName>
        <fullName evidence="2">HD domain-containing protein</fullName>
    </submittedName>
</protein>
<dbReference type="PROSITE" id="PS51832">
    <property type="entry name" value="HD_GYP"/>
    <property type="match status" value="1"/>
</dbReference>
<sequence>MNAPDTSPVAAADAAGDNRHYLRALTDMADRRNVVTQEAVYTERGMKLLDKGVRVDSRLYDRLVMHKLRGKIEEHLSMEDMVSVQSLVQVASAQCESDTLAYLLVHTLEGMTADRLLAPLRSMLLPSAVAFKLTVMREQHPALFAHSVRMMLVAVYLATKSGWTERECVPLAAAALLHDVGVMHMDPVWHDPANKVTGAGRKQLLVHPVMAMLIIREQSIYPRSVEQAVLEHHECMDGSGYPRGLRGEEISPMGQVLLLSEVVAAFFEKYAKEAAAQRLTLMLKLNHRKFPAEFVAHILPVLQIRTLQSDVPVTQEDVERTVELLSSAFDDWAKQCADLPPQALQHPPEQAAALVAQRLAALQKTLFEAGSHPRQLAEVLQHLQGDEEGMVELALLGREALWQLQSIVDFIHGRWPQLQGGTDAGDVAVAQWRDACAARLEAISSSCGHIVAGPDLEDAAVLE</sequence>
<feature type="domain" description="HD-GYP" evidence="1">
    <location>
        <begin position="121"/>
        <end position="317"/>
    </location>
</feature>
<name>A0A420KCM2_9BURK</name>
<dbReference type="Gene3D" id="1.10.3210.10">
    <property type="entry name" value="Hypothetical protein af1432"/>
    <property type="match status" value="1"/>
</dbReference>
<evidence type="ECO:0000313" key="3">
    <source>
        <dbReference type="Proteomes" id="UP000216225"/>
    </source>
</evidence>
<dbReference type="PANTHER" id="PTHR43155:SF2">
    <property type="entry name" value="CYCLIC DI-GMP PHOSPHODIESTERASE PA4108"/>
    <property type="match status" value="1"/>
</dbReference>